<feature type="compositionally biased region" description="Basic residues" evidence="1">
    <location>
        <begin position="415"/>
        <end position="435"/>
    </location>
</feature>
<dbReference type="Proteomes" id="UP001146351">
    <property type="component" value="Unassembled WGS sequence"/>
</dbReference>
<reference evidence="2" key="2">
    <citation type="journal article" date="2023" name="IMA Fungus">
        <title>Comparative genomic study of the Penicillium genus elucidates a diverse pangenome and 15 lateral gene transfer events.</title>
        <authorList>
            <person name="Petersen C."/>
            <person name="Sorensen T."/>
            <person name="Nielsen M.R."/>
            <person name="Sondergaard T.E."/>
            <person name="Sorensen J.L."/>
            <person name="Fitzpatrick D.A."/>
            <person name="Frisvad J.C."/>
            <person name="Nielsen K.L."/>
        </authorList>
    </citation>
    <scope>NUCLEOTIDE SEQUENCE</scope>
    <source>
        <strain evidence="2">IBT 21917</strain>
    </source>
</reference>
<name>A0A9W9M052_9EURO</name>
<evidence type="ECO:0000256" key="1">
    <source>
        <dbReference type="SAM" id="MobiDB-lite"/>
    </source>
</evidence>
<evidence type="ECO:0000313" key="3">
    <source>
        <dbReference type="Proteomes" id="UP001146351"/>
    </source>
</evidence>
<dbReference type="AlphaFoldDB" id="A0A9W9M052"/>
<feature type="region of interest" description="Disordered" evidence="1">
    <location>
        <begin position="378"/>
        <end position="435"/>
    </location>
</feature>
<accession>A0A9W9M052</accession>
<proteinExistence type="predicted"/>
<feature type="compositionally biased region" description="Low complexity" evidence="1">
    <location>
        <begin position="180"/>
        <end position="189"/>
    </location>
</feature>
<dbReference type="EMBL" id="JAPQKO010000001">
    <property type="protein sequence ID" value="KAJ5184135.1"/>
    <property type="molecule type" value="Genomic_DNA"/>
</dbReference>
<gene>
    <name evidence="2" type="ORF">N7492_001751</name>
</gene>
<reference evidence="2" key="1">
    <citation type="submission" date="2022-11" db="EMBL/GenBank/DDBJ databases">
        <authorList>
            <person name="Petersen C."/>
        </authorList>
    </citation>
    <scope>NUCLEOTIDE SEQUENCE</scope>
    <source>
        <strain evidence="2">IBT 21917</strain>
    </source>
</reference>
<comment type="caution">
    <text evidence="2">The sequence shown here is derived from an EMBL/GenBank/DDBJ whole genome shotgun (WGS) entry which is preliminary data.</text>
</comment>
<feature type="region of interest" description="Disordered" evidence="1">
    <location>
        <begin position="1"/>
        <end position="57"/>
    </location>
</feature>
<keyword evidence="3" id="KW-1185">Reference proteome</keyword>
<organism evidence="2 3">
    <name type="scientific">Penicillium capsulatum</name>
    <dbReference type="NCBI Taxonomy" id="69766"/>
    <lineage>
        <taxon>Eukaryota</taxon>
        <taxon>Fungi</taxon>
        <taxon>Dikarya</taxon>
        <taxon>Ascomycota</taxon>
        <taxon>Pezizomycotina</taxon>
        <taxon>Eurotiomycetes</taxon>
        <taxon>Eurotiomycetidae</taxon>
        <taxon>Eurotiales</taxon>
        <taxon>Aspergillaceae</taxon>
        <taxon>Penicillium</taxon>
    </lineage>
</organism>
<protein>
    <submittedName>
        <fullName evidence="2">Uncharacterized protein</fullName>
    </submittedName>
</protein>
<sequence>MNACLASLTPPSAGMSSSGDDTLSSSTDKSPIGAGDAKYGDPEPISGVSSNPWGMVHPPAPADLASLLRWEEASRQHPAVDASAGLPFRQQRGVAETPSIDPRFFEESPVAGPFFPNPALVQQSPAPDALSIDLASVQQVEAQVEQLAKFDWTNPSMEFPVVTPGPTPGSASEPADNTPAEAASDSAADNSPLGESSPVDVSFEEVQRLASVGYKGELRFDTVDQARQSSVRRAEVQHDPTLPVTMEQKRVHVLLLVRAVKDVSSSGDSSRTLADFGKGKWSSETIEVTCWEVLDKLILRHTNGASFTEEHRRKQTGRFWDRFENMVAALKACSSLCKHLLDPAYLLTAVDDPAAALRRVLANRKVNERKSNIISLGTEALARRDGQSPGNQDQPSVAATPNQQLDTPQSTTTTSKKRPASSRGRGRPSTKKAKR</sequence>
<feature type="region of interest" description="Disordered" evidence="1">
    <location>
        <begin position="156"/>
        <end position="200"/>
    </location>
</feature>
<evidence type="ECO:0000313" key="2">
    <source>
        <dbReference type="EMBL" id="KAJ5184135.1"/>
    </source>
</evidence>
<feature type="compositionally biased region" description="Polar residues" evidence="1">
    <location>
        <begin position="388"/>
        <end position="414"/>
    </location>
</feature>
<dbReference type="OrthoDB" id="4851482at2759"/>
<feature type="compositionally biased region" description="Low complexity" evidence="1">
    <location>
        <begin position="16"/>
        <end position="30"/>
    </location>
</feature>